<dbReference type="AlphaFoldDB" id="A0A4V6EQF3"/>
<sequence length="203" mass="22970">MTMQINNTYKECSSFTGTVENCGDKSVNVVSKEQYLNQLSKKFPDVNLIEGTYRQGTMFGPKGQCNIMISPVILGKMSRDPEVASKIEQIIKDIPREEQIFRAKCSSAGMNVVSSGTIIDANGGVSGYCFTTRKSEGTSDNRKKDKTEATKSYRLNQKRKADEELQKAIRKNLEEKIQEQKALQQYNSSQLYVPNSYKFFKQE</sequence>
<evidence type="ECO:0000313" key="2">
    <source>
        <dbReference type="Proteomes" id="UP000306409"/>
    </source>
</evidence>
<accession>A0A4V6EQF3</accession>
<proteinExistence type="predicted"/>
<gene>
    <name evidence="1" type="ORF">EHE19_005990</name>
</gene>
<organism evidence="1 2">
    <name type="scientific">Ruminiclostridium herbifermentans</name>
    <dbReference type="NCBI Taxonomy" id="2488810"/>
    <lineage>
        <taxon>Bacteria</taxon>
        <taxon>Bacillati</taxon>
        <taxon>Bacillota</taxon>
        <taxon>Clostridia</taxon>
        <taxon>Eubacteriales</taxon>
        <taxon>Oscillospiraceae</taxon>
        <taxon>Ruminiclostridium</taxon>
    </lineage>
</organism>
<dbReference type="KEGG" id="rher:EHE19_005990"/>
<evidence type="ECO:0000313" key="1">
    <source>
        <dbReference type="EMBL" id="QNU67992.1"/>
    </source>
</evidence>
<dbReference type="OrthoDB" id="2037534at2"/>
<dbReference type="EMBL" id="CP061336">
    <property type="protein sequence ID" value="QNU67992.1"/>
    <property type="molecule type" value="Genomic_DNA"/>
</dbReference>
<keyword evidence="2" id="KW-1185">Reference proteome</keyword>
<dbReference type="Pfam" id="PF19498">
    <property type="entry name" value="DUF6033"/>
    <property type="match status" value="1"/>
</dbReference>
<reference evidence="1 2" key="1">
    <citation type="submission" date="2020-09" db="EMBL/GenBank/DDBJ databases">
        <title>Characterization and genome sequencing of Ruminiclostridium sp. nov. MA18.</title>
        <authorList>
            <person name="Rettenmaier R."/>
            <person name="Kowollik M.-L."/>
            <person name="Liebl W."/>
            <person name="Zverlov V."/>
        </authorList>
    </citation>
    <scope>NUCLEOTIDE SEQUENCE [LARGE SCALE GENOMIC DNA]</scope>
    <source>
        <strain evidence="1 2">MA18</strain>
    </source>
</reference>
<protein>
    <submittedName>
        <fullName evidence="1">Uncharacterized protein</fullName>
    </submittedName>
</protein>
<dbReference type="Proteomes" id="UP000306409">
    <property type="component" value="Chromosome"/>
</dbReference>
<name>A0A4V6EQF3_9FIRM</name>
<dbReference type="RefSeq" id="WP_137698249.1">
    <property type="nucleotide sequence ID" value="NZ_CP061336.1"/>
</dbReference>
<dbReference type="InterPro" id="IPR046097">
    <property type="entry name" value="DUF6033"/>
</dbReference>